<keyword evidence="2" id="KW-1185">Reference proteome</keyword>
<reference evidence="1 2" key="1">
    <citation type="journal article" date="2023" name="Sci. Data">
        <title>Genome assembly of the Korean intertidal mud-creeper Batillaria attramentaria.</title>
        <authorList>
            <person name="Patra A.K."/>
            <person name="Ho P.T."/>
            <person name="Jun S."/>
            <person name="Lee S.J."/>
            <person name="Kim Y."/>
            <person name="Won Y.J."/>
        </authorList>
    </citation>
    <scope>NUCLEOTIDE SEQUENCE [LARGE SCALE GENOMIC DNA]</scope>
    <source>
        <strain evidence="1">Wonlab-2016</strain>
    </source>
</reference>
<accession>A0ABD0LG74</accession>
<comment type="caution">
    <text evidence="1">The sequence shown here is derived from an EMBL/GenBank/DDBJ whole genome shotgun (WGS) entry which is preliminary data.</text>
</comment>
<dbReference type="AlphaFoldDB" id="A0ABD0LG74"/>
<gene>
    <name evidence="1" type="ORF">BaRGS_00010582</name>
</gene>
<dbReference type="EMBL" id="JACVVK020000052">
    <property type="protein sequence ID" value="KAK7498322.1"/>
    <property type="molecule type" value="Genomic_DNA"/>
</dbReference>
<sequence length="158" mass="17369">MYCTRVFAAEKALCKNPERNNYLRALSTTGASCTSIKRNWVALQGPIASLERVERATKRYWDALHELSAQLGRFARANSVSAAQLSSTAILVIGMCDSETPCIAVYACVQVNSYYCTTIQLTHELHHLQAAGPQASWVTQSTSAEFRSLPGLISVVFH</sequence>
<protein>
    <submittedName>
        <fullName evidence="1">Uncharacterized protein</fullName>
    </submittedName>
</protein>
<evidence type="ECO:0000313" key="2">
    <source>
        <dbReference type="Proteomes" id="UP001519460"/>
    </source>
</evidence>
<name>A0ABD0LG74_9CAEN</name>
<dbReference type="Proteomes" id="UP001519460">
    <property type="component" value="Unassembled WGS sequence"/>
</dbReference>
<evidence type="ECO:0000313" key="1">
    <source>
        <dbReference type="EMBL" id="KAK7498322.1"/>
    </source>
</evidence>
<organism evidence="1 2">
    <name type="scientific">Batillaria attramentaria</name>
    <dbReference type="NCBI Taxonomy" id="370345"/>
    <lineage>
        <taxon>Eukaryota</taxon>
        <taxon>Metazoa</taxon>
        <taxon>Spiralia</taxon>
        <taxon>Lophotrochozoa</taxon>
        <taxon>Mollusca</taxon>
        <taxon>Gastropoda</taxon>
        <taxon>Caenogastropoda</taxon>
        <taxon>Sorbeoconcha</taxon>
        <taxon>Cerithioidea</taxon>
        <taxon>Batillariidae</taxon>
        <taxon>Batillaria</taxon>
    </lineage>
</organism>
<proteinExistence type="predicted"/>